<evidence type="ECO:0000256" key="1">
    <source>
        <dbReference type="ARBA" id="ARBA00004141"/>
    </source>
</evidence>
<evidence type="ECO:0000256" key="4">
    <source>
        <dbReference type="ARBA" id="ARBA00023136"/>
    </source>
</evidence>
<dbReference type="GO" id="GO:0016020">
    <property type="term" value="C:membrane"/>
    <property type="evidence" value="ECO:0007669"/>
    <property type="project" value="UniProtKB-SubCell"/>
</dbReference>
<reference evidence="6 7" key="1">
    <citation type="submission" date="2024-09" db="EMBL/GenBank/DDBJ databases">
        <title>Chromosome-scale assembly of Riccia fluitans.</title>
        <authorList>
            <person name="Paukszto L."/>
            <person name="Sawicki J."/>
            <person name="Karawczyk K."/>
            <person name="Piernik-Szablinska J."/>
            <person name="Szczecinska M."/>
            <person name="Mazdziarz M."/>
        </authorList>
    </citation>
    <scope>NUCLEOTIDE SEQUENCE [LARGE SCALE GENOMIC DNA]</scope>
    <source>
        <strain evidence="6">Rf_01</strain>
        <tissue evidence="6">Aerial parts of the thallus</tissue>
    </source>
</reference>
<dbReference type="Proteomes" id="UP001605036">
    <property type="component" value="Unassembled WGS sequence"/>
</dbReference>
<name>A0ABD1YVE5_9MARC</name>
<evidence type="ECO:0000256" key="2">
    <source>
        <dbReference type="ARBA" id="ARBA00022692"/>
    </source>
</evidence>
<comment type="caution">
    <text evidence="6">The sequence shown here is derived from an EMBL/GenBank/DDBJ whole genome shotgun (WGS) entry which is preliminary data.</text>
</comment>
<dbReference type="InterPro" id="IPR005178">
    <property type="entry name" value="Ostalpha/TMEM184C"/>
</dbReference>
<sequence>MEILGLKLNIRTGTLLVAGISTILCLQFSLTLFLRHRLHWRKPEQQRQILIIICMAPLYAVTSFFGLVEARSGEVFFTFLESVRECYEALVIASFLNLMYLYLNVPPNSNAVPDEIKGRPIHHSFPITLFQPKEVKLDQKTLKLLQSWTWQFVYIRPALSILVGIVLSLLASAGVIRAEHKFLDLAQVEEAYQNLFVCIEMVMFGIFQMYAFSHLEYHPKTDQVDGKVAPVKGEEEKKNE</sequence>
<gene>
    <name evidence="6" type="ORF">R1flu_006015</name>
</gene>
<keyword evidence="2 5" id="KW-0812">Transmembrane</keyword>
<feature type="transmembrane region" description="Helical" evidence="5">
    <location>
        <begin position="87"/>
        <end position="103"/>
    </location>
</feature>
<organism evidence="6 7">
    <name type="scientific">Riccia fluitans</name>
    <dbReference type="NCBI Taxonomy" id="41844"/>
    <lineage>
        <taxon>Eukaryota</taxon>
        <taxon>Viridiplantae</taxon>
        <taxon>Streptophyta</taxon>
        <taxon>Embryophyta</taxon>
        <taxon>Marchantiophyta</taxon>
        <taxon>Marchantiopsida</taxon>
        <taxon>Marchantiidae</taxon>
        <taxon>Marchantiales</taxon>
        <taxon>Ricciaceae</taxon>
        <taxon>Riccia</taxon>
    </lineage>
</organism>
<protein>
    <submittedName>
        <fullName evidence="6">Uncharacterized protein</fullName>
    </submittedName>
</protein>
<feature type="transmembrane region" description="Helical" evidence="5">
    <location>
        <begin position="191"/>
        <end position="212"/>
    </location>
</feature>
<dbReference type="AlphaFoldDB" id="A0ABD1YVE5"/>
<dbReference type="Pfam" id="PF03619">
    <property type="entry name" value="Solute_trans_a"/>
    <property type="match status" value="2"/>
</dbReference>
<evidence type="ECO:0000256" key="3">
    <source>
        <dbReference type="ARBA" id="ARBA00022989"/>
    </source>
</evidence>
<evidence type="ECO:0000313" key="6">
    <source>
        <dbReference type="EMBL" id="KAL2634536.1"/>
    </source>
</evidence>
<proteinExistence type="predicted"/>
<evidence type="ECO:0000256" key="5">
    <source>
        <dbReference type="SAM" id="Phobius"/>
    </source>
</evidence>
<accession>A0ABD1YVE5</accession>
<keyword evidence="4 5" id="KW-0472">Membrane</keyword>
<keyword evidence="3 5" id="KW-1133">Transmembrane helix</keyword>
<keyword evidence="7" id="KW-1185">Reference proteome</keyword>
<dbReference type="PANTHER" id="PTHR23423">
    <property type="entry name" value="ORGANIC SOLUTE TRANSPORTER-RELATED"/>
    <property type="match status" value="1"/>
</dbReference>
<evidence type="ECO:0000313" key="7">
    <source>
        <dbReference type="Proteomes" id="UP001605036"/>
    </source>
</evidence>
<feature type="transmembrane region" description="Helical" evidence="5">
    <location>
        <begin position="12"/>
        <end position="34"/>
    </location>
</feature>
<comment type="subcellular location">
    <subcellularLocation>
        <location evidence="1">Membrane</location>
        <topology evidence="1">Multi-pass membrane protein</topology>
    </subcellularLocation>
</comment>
<dbReference type="EMBL" id="JBHFFA010000003">
    <property type="protein sequence ID" value="KAL2634536.1"/>
    <property type="molecule type" value="Genomic_DNA"/>
</dbReference>
<dbReference type="SMART" id="SM01417">
    <property type="entry name" value="Solute_trans_a"/>
    <property type="match status" value="1"/>
</dbReference>
<feature type="transmembrane region" description="Helical" evidence="5">
    <location>
        <begin position="153"/>
        <end position="176"/>
    </location>
</feature>
<feature type="transmembrane region" description="Helical" evidence="5">
    <location>
        <begin position="49"/>
        <end position="67"/>
    </location>
</feature>